<name>A0A369IYZ7_HYPMA</name>
<accession>A0A369IYZ7</accession>
<evidence type="ECO:0000313" key="3">
    <source>
        <dbReference type="Proteomes" id="UP000076154"/>
    </source>
</evidence>
<reference evidence="2" key="1">
    <citation type="submission" date="2018-04" db="EMBL/GenBank/DDBJ databases">
        <title>Whole genome sequencing of Hypsizygus marmoreus.</title>
        <authorList>
            <person name="Choi I.-G."/>
            <person name="Min B."/>
            <person name="Kim J.-G."/>
            <person name="Kim S."/>
            <person name="Oh Y.-L."/>
            <person name="Kong W.-S."/>
            <person name="Park H."/>
            <person name="Jeong J."/>
            <person name="Song E.-S."/>
        </authorList>
    </citation>
    <scope>NUCLEOTIDE SEQUENCE [LARGE SCALE GENOMIC DNA]</scope>
    <source>
        <strain evidence="2">51987-8</strain>
    </source>
</reference>
<dbReference type="Pfam" id="PF12937">
    <property type="entry name" value="F-box-like"/>
    <property type="match status" value="1"/>
</dbReference>
<evidence type="ECO:0000259" key="1">
    <source>
        <dbReference type="PROSITE" id="PS50181"/>
    </source>
</evidence>
<sequence>MAKPNYVTGSSGNSGHFADLSGELSGSQVLQAARSITTSSPISTLLISLSQHQLSSVVECLDSGPTLPSKKQTGILKDAISSNEQAIMNLRTLIRGLKAETKHYRSLLSPIRILPNELLLEVFRLLMPNEDVPPHAHSAPLVLCHVCASWRTLVLSIPEFWSRLTFPMPFKYFEDEFSNDEHPNVDKEADRHASLLRFWFGNAGSRLLTFVLCTREKSEMLSEYDTFPMEWDLSYVWDSIIEALSEHLDCIQNLVFSLDSIWEVRSFLILPDLALPRLTSLVFRNARNAQAHTQWDYWAESDDHEEAWPAFRNAPRLCSTTLECYDGMHLYLQLPYTQLIEMDWGNTMIKVDEFRDNLDICPALRKGIFLIGGLEYDYIPLSDNIHLQLCSSVVDLTVEFGNSSLDNPPPASDSHAFDELTFLAIQRLVLASVGGTALFPWVGESHDLSKQISLHLLHSLTLARIHISTDELLAVLKLTSNLTDLSIGLAIDHDRLFDFLTDVALSYPPRFQLANLRRLAFVAPGLGTVDGFFGVPFTPSTFFYMVESRSVPPEICIPLESVHLFVRRPWSGWMDASLGPFLSQLSPPGGKSKIRFQTTVVDDAFEFRDHSSTYEFHDEE</sequence>
<dbReference type="PROSITE" id="PS50181">
    <property type="entry name" value="FBOX"/>
    <property type="match status" value="1"/>
</dbReference>
<keyword evidence="3" id="KW-1185">Reference proteome</keyword>
<comment type="caution">
    <text evidence="2">The sequence shown here is derived from an EMBL/GenBank/DDBJ whole genome shotgun (WGS) entry which is preliminary data.</text>
</comment>
<dbReference type="InParanoid" id="A0A369IYZ7"/>
<dbReference type="EMBL" id="LUEZ02000095">
    <property type="protein sequence ID" value="RDB14981.1"/>
    <property type="molecule type" value="Genomic_DNA"/>
</dbReference>
<dbReference type="AlphaFoldDB" id="A0A369IYZ7"/>
<protein>
    <recommendedName>
        <fullName evidence="1">F-box domain-containing protein</fullName>
    </recommendedName>
</protein>
<dbReference type="Proteomes" id="UP000076154">
    <property type="component" value="Unassembled WGS sequence"/>
</dbReference>
<evidence type="ECO:0000313" key="2">
    <source>
        <dbReference type="EMBL" id="RDB14981.1"/>
    </source>
</evidence>
<gene>
    <name evidence="2" type="ORF">Hypma_016188</name>
</gene>
<proteinExistence type="predicted"/>
<organism evidence="2 3">
    <name type="scientific">Hypsizygus marmoreus</name>
    <name type="common">White beech mushroom</name>
    <name type="synonym">Agaricus marmoreus</name>
    <dbReference type="NCBI Taxonomy" id="39966"/>
    <lineage>
        <taxon>Eukaryota</taxon>
        <taxon>Fungi</taxon>
        <taxon>Dikarya</taxon>
        <taxon>Basidiomycota</taxon>
        <taxon>Agaricomycotina</taxon>
        <taxon>Agaricomycetes</taxon>
        <taxon>Agaricomycetidae</taxon>
        <taxon>Agaricales</taxon>
        <taxon>Tricholomatineae</taxon>
        <taxon>Lyophyllaceae</taxon>
        <taxon>Hypsizygus</taxon>
    </lineage>
</organism>
<dbReference type="OrthoDB" id="3365698at2759"/>
<feature type="domain" description="F-box" evidence="1">
    <location>
        <begin position="108"/>
        <end position="164"/>
    </location>
</feature>
<dbReference type="InterPro" id="IPR001810">
    <property type="entry name" value="F-box_dom"/>
</dbReference>